<dbReference type="InterPro" id="IPR001537">
    <property type="entry name" value="SpoU_MeTrfase"/>
</dbReference>
<dbReference type="Pfam" id="PF12105">
    <property type="entry name" value="SpoU_methylas_C"/>
    <property type="match status" value="1"/>
</dbReference>
<feature type="binding site" evidence="7">
    <location>
        <position position="139"/>
    </location>
    <ligand>
        <name>S-adenosyl-L-methionine</name>
        <dbReference type="ChEBI" id="CHEBI:59789"/>
    </ligand>
</feature>
<name>A0A081K8K4_9GAMM</name>
<dbReference type="PANTHER" id="PTHR43453:SF1">
    <property type="entry name" value="TRNA_RRNA METHYLTRANSFERASE SPOU TYPE DOMAIN-CONTAINING PROTEIN"/>
    <property type="match status" value="1"/>
</dbReference>
<dbReference type="eggNOG" id="COG0566">
    <property type="taxonomic scope" value="Bacteria"/>
</dbReference>
<dbReference type="AlphaFoldDB" id="A0A081K8K4"/>
<dbReference type="InterPro" id="IPR022724">
    <property type="entry name" value="rRNA_MeTrfase_SpoU_C"/>
</dbReference>
<keyword evidence="1 7" id="KW-0820">tRNA-binding</keyword>
<evidence type="ECO:0000259" key="8">
    <source>
        <dbReference type="Pfam" id="PF00588"/>
    </source>
</evidence>
<evidence type="ECO:0000256" key="7">
    <source>
        <dbReference type="HAMAP-Rule" id="MF_02060"/>
    </source>
</evidence>
<accession>A0A081K8K4</accession>
<dbReference type="Pfam" id="PF00588">
    <property type="entry name" value="SpoU_methylase"/>
    <property type="match status" value="1"/>
</dbReference>
<dbReference type="HAMAP" id="MF_02060">
    <property type="entry name" value="tRNA_methyltr_TrmH"/>
    <property type="match status" value="1"/>
</dbReference>
<keyword evidence="5 7" id="KW-0819">tRNA processing</keyword>
<keyword evidence="3 7" id="KW-0808">Transferase</keyword>
<dbReference type="CDD" id="cd18092">
    <property type="entry name" value="SpoU-like_TrmH"/>
    <property type="match status" value="1"/>
</dbReference>
<keyword evidence="11" id="KW-1185">Reference proteome</keyword>
<comment type="similarity">
    <text evidence="7">Belongs to the class IV-like SAM-binding methyltransferase superfamily. RNA methyltransferase TrmH family.</text>
</comment>
<evidence type="ECO:0000313" key="11">
    <source>
        <dbReference type="Proteomes" id="UP000027997"/>
    </source>
</evidence>
<keyword evidence="4 7" id="KW-0949">S-adenosyl-L-methionine</keyword>
<comment type="function">
    <text evidence="7">Catalyzes the 2'-O methylation of guanosine at position 18 in tRNA.</text>
</comment>
<comment type="caution">
    <text evidence="7">Lacks conserved residue(s) required for the propagation of feature annotation.</text>
</comment>
<dbReference type="EC" id="2.1.1.34" evidence="7"/>
<dbReference type="InterPro" id="IPR029028">
    <property type="entry name" value="Alpha/beta_knot_MTases"/>
</dbReference>
<proteinExistence type="inferred from homology"/>
<feature type="domain" description="RNA methyltransferase SpoU/TrmH type C-terminal" evidence="9">
    <location>
        <begin position="163"/>
        <end position="215"/>
    </location>
</feature>
<dbReference type="STRING" id="305900.GV64_06800"/>
<dbReference type="GO" id="GO:0002938">
    <property type="term" value="P:tRNA guanine ribose methylation"/>
    <property type="evidence" value="ECO:0007669"/>
    <property type="project" value="UniProtKB-UniRule"/>
</dbReference>
<evidence type="ECO:0000256" key="2">
    <source>
        <dbReference type="ARBA" id="ARBA00022603"/>
    </source>
</evidence>
<keyword evidence="6 7" id="KW-0694">RNA-binding</keyword>
<dbReference type="Proteomes" id="UP000027997">
    <property type="component" value="Unassembled WGS sequence"/>
</dbReference>
<dbReference type="NCBIfam" id="NF008295">
    <property type="entry name" value="PRK11081.1"/>
    <property type="match status" value="1"/>
</dbReference>
<feature type="domain" description="tRNA/rRNA methyltransferase SpoU type" evidence="8">
    <location>
        <begin position="20"/>
        <end position="158"/>
    </location>
</feature>
<evidence type="ECO:0000256" key="3">
    <source>
        <dbReference type="ARBA" id="ARBA00022679"/>
    </source>
</evidence>
<gene>
    <name evidence="7" type="primary">trmH</name>
    <name evidence="10" type="ORF">GV64_06800</name>
</gene>
<dbReference type="RefSeq" id="WP_020580941.1">
    <property type="nucleotide sequence ID" value="NZ_JOJP01000001.1"/>
</dbReference>
<evidence type="ECO:0000313" key="10">
    <source>
        <dbReference type="EMBL" id="KEI70480.1"/>
    </source>
</evidence>
<evidence type="ECO:0000256" key="5">
    <source>
        <dbReference type="ARBA" id="ARBA00022694"/>
    </source>
</evidence>
<dbReference type="GO" id="GO:0000049">
    <property type="term" value="F:tRNA binding"/>
    <property type="evidence" value="ECO:0007669"/>
    <property type="project" value="UniProtKB-UniRule"/>
</dbReference>
<keyword evidence="2 7" id="KW-0489">Methyltransferase</keyword>
<dbReference type="InterPro" id="IPR029026">
    <property type="entry name" value="tRNA_m1G_MTases_N"/>
</dbReference>
<evidence type="ECO:0000256" key="6">
    <source>
        <dbReference type="ARBA" id="ARBA00022884"/>
    </source>
</evidence>
<evidence type="ECO:0000256" key="4">
    <source>
        <dbReference type="ARBA" id="ARBA00022691"/>
    </source>
</evidence>
<evidence type="ECO:0000256" key="1">
    <source>
        <dbReference type="ARBA" id="ARBA00022555"/>
    </source>
</evidence>
<evidence type="ECO:0000259" key="9">
    <source>
        <dbReference type="Pfam" id="PF12105"/>
    </source>
</evidence>
<organism evidence="10 11">
    <name type="scientific">Endozoicomonas elysicola</name>
    <dbReference type="NCBI Taxonomy" id="305900"/>
    <lineage>
        <taxon>Bacteria</taxon>
        <taxon>Pseudomonadati</taxon>
        <taxon>Pseudomonadota</taxon>
        <taxon>Gammaproteobacteria</taxon>
        <taxon>Oceanospirillales</taxon>
        <taxon>Endozoicomonadaceae</taxon>
        <taxon>Endozoicomonas</taxon>
    </lineage>
</organism>
<dbReference type="InterPro" id="IPR033671">
    <property type="entry name" value="TrmH"/>
</dbReference>
<sequence>MTPERYQKFCKVLDRRQPDLTVLTDQVHKTHNLSAIIRTCDAIGIHELHMTQPKRGHRQYRRRSMGSHRWVEIHDHSSIEDSASHLQNRGFKLFAAHFSAKSIPFYEIDFTQPCAIILGAEKDGISPEAAELADEHMVIPMVGQVASFNVSVAAAIILVEAQRQRAVTGFYDNRRLNDDVYRKTLFRWGYPELTRYCDERNLDYPEIDDSGQLVDPSQWYSQVCQPNP</sequence>
<comment type="catalytic activity">
    <reaction evidence="7">
        <text>guanosine(18) in tRNA + S-adenosyl-L-methionine = 2'-O-methylguanosine(18) in tRNA + S-adenosyl-L-homocysteine + H(+)</text>
        <dbReference type="Rhea" id="RHEA:20077"/>
        <dbReference type="Rhea" id="RHEA-COMP:10190"/>
        <dbReference type="Rhea" id="RHEA-COMP:10192"/>
        <dbReference type="ChEBI" id="CHEBI:15378"/>
        <dbReference type="ChEBI" id="CHEBI:57856"/>
        <dbReference type="ChEBI" id="CHEBI:59789"/>
        <dbReference type="ChEBI" id="CHEBI:74269"/>
        <dbReference type="ChEBI" id="CHEBI:74445"/>
        <dbReference type="EC" id="2.1.1.34"/>
    </reaction>
</comment>
<dbReference type="Gene3D" id="3.40.1280.10">
    <property type="match status" value="1"/>
</dbReference>
<dbReference type="EMBL" id="JOJP01000001">
    <property type="protein sequence ID" value="KEI70480.1"/>
    <property type="molecule type" value="Genomic_DNA"/>
</dbReference>
<dbReference type="GO" id="GO:0141100">
    <property type="term" value="F:tRNA (guanine(18)-2'-O)-methyltransferase activity"/>
    <property type="evidence" value="ECO:0007669"/>
    <property type="project" value="UniProtKB-UniRule"/>
</dbReference>
<protein>
    <recommendedName>
        <fullName evidence="7">tRNA (guanosine(18)-2'-O)-methyltransferase</fullName>
        <ecNumber evidence="7">2.1.1.34</ecNumber>
    </recommendedName>
    <alternativeName>
        <fullName evidence="7">tRNA [Gm18] methyltransferase</fullName>
    </alternativeName>
</protein>
<comment type="caution">
    <text evidence="10">The sequence shown here is derived from an EMBL/GenBank/DDBJ whole genome shotgun (WGS) entry which is preliminary data.</text>
</comment>
<reference evidence="10 11" key="1">
    <citation type="submission" date="2014-06" db="EMBL/GenBank/DDBJ databases">
        <title>Whole Genome Sequences of Three Symbiotic Endozoicomonas Bacteria.</title>
        <authorList>
            <person name="Neave M.J."/>
            <person name="Apprill A."/>
            <person name="Voolstra C.R."/>
        </authorList>
    </citation>
    <scope>NUCLEOTIDE SEQUENCE [LARGE SCALE GENOMIC DNA]</scope>
    <source>
        <strain evidence="10 11">DSM 22380</strain>
    </source>
</reference>
<dbReference type="SUPFAM" id="SSF75217">
    <property type="entry name" value="alpha/beta knot"/>
    <property type="match status" value="1"/>
</dbReference>
<dbReference type="PANTHER" id="PTHR43453">
    <property type="entry name" value="RRNA METHYLASE-LIKE"/>
    <property type="match status" value="1"/>
</dbReference>